<keyword evidence="2" id="KW-1185">Reference proteome</keyword>
<dbReference type="EMBL" id="QTSU01000001">
    <property type="protein sequence ID" value="RDZ29726.1"/>
    <property type="molecule type" value="Genomic_DNA"/>
</dbReference>
<evidence type="ECO:0000313" key="2">
    <source>
        <dbReference type="Proteomes" id="UP000264492"/>
    </source>
</evidence>
<evidence type="ECO:0000313" key="1">
    <source>
        <dbReference type="EMBL" id="RDZ29726.1"/>
    </source>
</evidence>
<accession>A0A371K714</accession>
<organism evidence="1 2">
    <name type="scientific">Lysobacter silvisoli</name>
    <dbReference type="NCBI Taxonomy" id="2293254"/>
    <lineage>
        <taxon>Bacteria</taxon>
        <taxon>Pseudomonadati</taxon>
        <taxon>Pseudomonadota</taxon>
        <taxon>Gammaproteobacteria</taxon>
        <taxon>Lysobacterales</taxon>
        <taxon>Lysobacteraceae</taxon>
        <taxon>Lysobacter</taxon>
    </lineage>
</organism>
<name>A0A371K714_9GAMM</name>
<comment type="caution">
    <text evidence="1">The sequence shown here is derived from an EMBL/GenBank/DDBJ whole genome shotgun (WGS) entry which is preliminary data.</text>
</comment>
<dbReference type="AlphaFoldDB" id="A0A371K714"/>
<dbReference type="OrthoDB" id="6000256at2"/>
<dbReference type="Proteomes" id="UP000264492">
    <property type="component" value="Unassembled WGS sequence"/>
</dbReference>
<reference evidence="1 2" key="1">
    <citation type="submission" date="2018-08" db="EMBL/GenBank/DDBJ databases">
        <title>Lysobacter sp. zong2l5, whole genome shotgun sequence.</title>
        <authorList>
            <person name="Zhang X."/>
            <person name="Feng G."/>
            <person name="Zhu H."/>
        </authorList>
    </citation>
    <scope>NUCLEOTIDE SEQUENCE [LARGE SCALE GENOMIC DNA]</scope>
    <source>
        <strain evidence="2">zong2l5</strain>
    </source>
</reference>
<protein>
    <submittedName>
        <fullName evidence="1">Uncharacterized protein</fullName>
    </submittedName>
</protein>
<sequence>MRQTFADAKEFGLQAKRWTDTYQSYQDTYQHYQQQLIRLQRLGFGDPQMEDSFPERPRNYGMEDLCPARDGGDSAPSGGVLGRLYSAATPSLDNRVVDEQRKICERLVQTENDKYNESVRMLRTLMQRNREFQALQRQRDQVGQNQGALAANDNETQRFMVRTSMDLDYWQARMTAYRSYIDSLKWDQARLARRALRGKQPQGMSGVVGQVVQAAALKAALSH</sequence>
<proteinExistence type="predicted"/>
<gene>
    <name evidence="1" type="ORF">DX914_06850</name>
</gene>